<organism evidence="1 2">
    <name type="scientific">Gymnopilus junonius</name>
    <name type="common">Spectacular rustgill mushroom</name>
    <name type="synonym">Gymnopilus spectabilis subsp. junonius</name>
    <dbReference type="NCBI Taxonomy" id="109634"/>
    <lineage>
        <taxon>Eukaryota</taxon>
        <taxon>Fungi</taxon>
        <taxon>Dikarya</taxon>
        <taxon>Basidiomycota</taxon>
        <taxon>Agaricomycotina</taxon>
        <taxon>Agaricomycetes</taxon>
        <taxon>Agaricomycetidae</taxon>
        <taxon>Agaricales</taxon>
        <taxon>Agaricineae</taxon>
        <taxon>Hymenogastraceae</taxon>
        <taxon>Gymnopilus</taxon>
    </lineage>
</organism>
<comment type="caution">
    <text evidence="1">The sequence shown here is derived from an EMBL/GenBank/DDBJ whole genome shotgun (WGS) entry which is preliminary data.</text>
</comment>
<dbReference type="Proteomes" id="UP000724874">
    <property type="component" value="Unassembled WGS sequence"/>
</dbReference>
<dbReference type="AlphaFoldDB" id="A0A9P5TST3"/>
<dbReference type="SUPFAM" id="SSF89124">
    <property type="entry name" value="Nop domain"/>
    <property type="match status" value="1"/>
</dbReference>
<dbReference type="EMBL" id="JADNYJ010000008">
    <property type="protein sequence ID" value="KAF8909610.1"/>
    <property type="molecule type" value="Genomic_DNA"/>
</dbReference>
<dbReference type="OrthoDB" id="3024039at2759"/>
<keyword evidence="2" id="KW-1185">Reference proteome</keyword>
<dbReference type="InterPro" id="IPR036070">
    <property type="entry name" value="Nop_dom_sf"/>
</dbReference>
<sequence length="275" mass="31378">VLCAFKHANIDIGSLLEALLIYPEYSDHNITISLVNDPSGIARTLINAERTHNMMLSWTQSFVQEIYQFQMQCLIDKKNGFHFFTKNMTEEQLRNFSIEDLAQRMQTIAPDLWDLFGSLLAADPRINYQRAWVRNRKLTKERSDGDIAMEDVSAAADDDVDEYFQEFGSDEIQLTHEDEDEPENTEEQVKEQFDALKRIKQVLCLSVMMHSSNKQCNTLQSVVGVFLHSCNAPETVQELLAHMGILVVPSTINQVVSSLSAQAETEIRRLGQTFL</sequence>
<reference evidence="1" key="1">
    <citation type="submission" date="2020-11" db="EMBL/GenBank/DDBJ databases">
        <authorList>
            <consortium name="DOE Joint Genome Institute"/>
            <person name="Ahrendt S."/>
            <person name="Riley R."/>
            <person name="Andreopoulos W."/>
            <person name="LaButti K."/>
            <person name="Pangilinan J."/>
            <person name="Ruiz-duenas F.J."/>
            <person name="Barrasa J.M."/>
            <person name="Sanchez-Garcia M."/>
            <person name="Camarero S."/>
            <person name="Miyauchi S."/>
            <person name="Serrano A."/>
            <person name="Linde D."/>
            <person name="Babiker R."/>
            <person name="Drula E."/>
            <person name="Ayuso-Fernandez I."/>
            <person name="Pacheco R."/>
            <person name="Padilla G."/>
            <person name="Ferreira P."/>
            <person name="Barriuso J."/>
            <person name="Kellner H."/>
            <person name="Castanera R."/>
            <person name="Alfaro M."/>
            <person name="Ramirez L."/>
            <person name="Pisabarro A.G."/>
            <person name="Kuo A."/>
            <person name="Tritt A."/>
            <person name="Lipzen A."/>
            <person name="He G."/>
            <person name="Yan M."/>
            <person name="Ng V."/>
            <person name="Cullen D."/>
            <person name="Martin F."/>
            <person name="Rosso M.-N."/>
            <person name="Henrissat B."/>
            <person name="Hibbett D."/>
            <person name="Martinez A.T."/>
            <person name="Grigoriev I.V."/>
        </authorList>
    </citation>
    <scope>NUCLEOTIDE SEQUENCE</scope>
    <source>
        <strain evidence="1">AH 44721</strain>
    </source>
</reference>
<name>A0A9P5TST3_GYMJU</name>
<protein>
    <submittedName>
        <fullName evidence="1">Uncharacterized protein</fullName>
    </submittedName>
</protein>
<proteinExistence type="predicted"/>
<gene>
    <name evidence="1" type="ORF">CPB84DRAFT_1668297</name>
</gene>
<accession>A0A9P5TST3</accession>
<evidence type="ECO:0000313" key="1">
    <source>
        <dbReference type="EMBL" id="KAF8909610.1"/>
    </source>
</evidence>
<feature type="non-terminal residue" evidence="1">
    <location>
        <position position="275"/>
    </location>
</feature>
<evidence type="ECO:0000313" key="2">
    <source>
        <dbReference type="Proteomes" id="UP000724874"/>
    </source>
</evidence>
<feature type="non-terminal residue" evidence="1">
    <location>
        <position position="1"/>
    </location>
</feature>